<evidence type="ECO:0000313" key="1">
    <source>
        <dbReference type="Proteomes" id="UP000887565"/>
    </source>
</evidence>
<reference evidence="2" key="1">
    <citation type="submission" date="2022-11" db="UniProtKB">
        <authorList>
            <consortium name="WormBaseParasite"/>
        </authorList>
    </citation>
    <scope>IDENTIFICATION</scope>
</reference>
<proteinExistence type="predicted"/>
<evidence type="ECO:0000313" key="2">
    <source>
        <dbReference type="WBParaSite" id="nRc.2.0.1.t16691-RA"/>
    </source>
</evidence>
<keyword evidence="1" id="KW-1185">Reference proteome</keyword>
<accession>A0A915IS98</accession>
<dbReference type="Proteomes" id="UP000887565">
    <property type="component" value="Unplaced"/>
</dbReference>
<name>A0A915IS98_ROMCU</name>
<organism evidence="1 2">
    <name type="scientific">Romanomermis culicivorax</name>
    <name type="common">Nematode worm</name>
    <dbReference type="NCBI Taxonomy" id="13658"/>
    <lineage>
        <taxon>Eukaryota</taxon>
        <taxon>Metazoa</taxon>
        <taxon>Ecdysozoa</taxon>
        <taxon>Nematoda</taxon>
        <taxon>Enoplea</taxon>
        <taxon>Dorylaimia</taxon>
        <taxon>Mermithida</taxon>
        <taxon>Mermithoidea</taxon>
        <taxon>Mermithidae</taxon>
        <taxon>Romanomermis</taxon>
    </lineage>
</organism>
<dbReference type="WBParaSite" id="nRc.2.0.1.t16691-RA">
    <property type="protein sequence ID" value="nRc.2.0.1.t16691-RA"/>
    <property type="gene ID" value="nRc.2.0.1.g16691"/>
</dbReference>
<protein>
    <submittedName>
        <fullName evidence="2">Uncharacterized protein</fullName>
    </submittedName>
</protein>
<sequence>MTKKTISQPTPSDHMMLATDYMLPAVEAITIASHVEVKQAQAADPPVTKIVASLQISNAAKHPPVFFTKDGLLYHQIKGN</sequence>
<dbReference type="AlphaFoldDB" id="A0A915IS98"/>